<evidence type="ECO:0000256" key="1">
    <source>
        <dbReference type="SAM" id="Phobius"/>
    </source>
</evidence>
<keyword evidence="1" id="KW-0472">Membrane</keyword>
<dbReference type="AlphaFoldDB" id="A0A5N5QQX3"/>
<keyword evidence="3" id="KW-1185">Reference proteome</keyword>
<reference evidence="2 3" key="1">
    <citation type="journal article" date="2019" name="Fungal Biol. Biotechnol.">
        <title>Draft genome sequence of fastidious pathogen Ceratobasidium theobromae, which causes vascular-streak dieback in Theobroma cacao.</title>
        <authorList>
            <person name="Ali S.S."/>
            <person name="Asman A."/>
            <person name="Shao J."/>
            <person name="Firmansyah A.P."/>
            <person name="Susilo A.W."/>
            <person name="Rosmana A."/>
            <person name="McMahon P."/>
            <person name="Junaid M."/>
            <person name="Guest D."/>
            <person name="Kheng T.Y."/>
            <person name="Meinhardt L.W."/>
            <person name="Bailey B.A."/>
        </authorList>
    </citation>
    <scope>NUCLEOTIDE SEQUENCE [LARGE SCALE GENOMIC DNA]</scope>
    <source>
        <strain evidence="2 3">CT2</strain>
    </source>
</reference>
<organism evidence="2 3">
    <name type="scientific">Ceratobasidium theobromae</name>
    <dbReference type="NCBI Taxonomy" id="1582974"/>
    <lineage>
        <taxon>Eukaryota</taxon>
        <taxon>Fungi</taxon>
        <taxon>Dikarya</taxon>
        <taxon>Basidiomycota</taxon>
        <taxon>Agaricomycotina</taxon>
        <taxon>Agaricomycetes</taxon>
        <taxon>Cantharellales</taxon>
        <taxon>Ceratobasidiaceae</taxon>
        <taxon>Ceratobasidium</taxon>
    </lineage>
</organism>
<feature type="transmembrane region" description="Helical" evidence="1">
    <location>
        <begin position="104"/>
        <end position="121"/>
    </location>
</feature>
<keyword evidence="1" id="KW-0812">Transmembrane</keyword>
<evidence type="ECO:0008006" key="4">
    <source>
        <dbReference type="Google" id="ProtNLM"/>
    </source>
</evidence>
<sequence length="167" mass="17946">MASSEELKLVAATHAADAEYITRQFSYQALSFIAPIAYTGYSIARKKPWTLSRTLRATWLGGIGGAVSGAGIGWAWATSSSPERVRTTRTKMVYDHSRLRLNDHSTIGMLLGAMLTPAIFLKRARTIDLVLGGAGIGSSAGVVTHWWRPLTEASPQVPKPPISPVPA</sequence>
<dbReference type="EMBL" id="SSOP01000027">
    <property type="protein sequence ID" value="KAB5593961.1"/>
    <property type="molecule type" value="Genomic_DNA"/>
</dbReference>
<feature type="transmembrane region" description="Helical" evidence="1">
    <location>
        <begin position="56"/>
        <end position="77"/>
    </location>
</feature>
<keyword evidence="1" id="KW-1133">Transmembrane helix</keyword>
<feature type="transmembrane region" description="Helical" evidence="1">
    <location>
        <begin position="25"/>
        <end position="44"/>
    </location>
</feature>
<accession>A0A5N5QQX3</accession>
<comment type="caution">
    <text evidence="2">The sequence shown here is derived from an EMBL/GenBank/DDBJ whole genome shotgun (WGS) entry which is preliminary data.</text>
</comment>
<dbReference type="OrthoDB" id="2524788at2759"/>
<dbReference type="Proteomes" id="UP000383932">
    <property type="component" value="Unassembled WGS sequence"/>
</dbReference>
<gene>
    <name evidence="2" type="ORF">CTheo_2562</name>
</gene>
<protein>
    <recommendedName>
        <fullName evidence="4">Transmembrane protein</fullName>
    </recommendedName>
</protein>
<evidence type="ECO:0000313" key="2">
    <source>
        <dbReference type="EMBL" id="KAB5593961.1"/>
    </source>
</evidence>
<evidence type="ECO:0000313" key="3">
    <source>
        <dbReference type="Proteomes" id="UP000383932"/>
    </source>
</evidence>
<name>A0A5N5QQX3_9AGAM</name>
<proteinExistence type="predicted"/>